<dbReference type="GO" id="GO:0008233">
    <property type="term" value="F:peptidase activity"/>
    <property type="evidence" value="ECO:0007669"/>
    <property type="project" value="UniProtKB-KW"/>
</dbReference>
<comment type="caution">
    <text evidence="8">The sequence shown here is derived from an EMBL/GenBank/DDBJ whole genome shotgun (WGS) entry which is preliminary data.</text>
</comment>
<evidence type="ECO:0000256" key="3">
    <source>
        <dbReference type="ARBA" id="ARBA00022723"/>
    </source>
</evidence>
<dbReference type="SUPFAM" id="SSF53187">
    <property type="entry name" value="Zn-dependent exopeptidases"/>
    <property type="match status" value="1"/>
</dbReference>
<dbReference type="InterPro" id="IPR011650">
    <property type="entry name" value="Peptidase_M20_dimer"/>
</dbReference>
<proteinExistence type="inferred from homology"/>
<feature type="domain" description="Peptidase M20 dimerisation" evidence="7">
    <location>
        <begin position="218"/>
        <end position="360"/>
    </location>
</feature>
<evidence type="ECO:0000256" key="1">
    <source>
        <dbReference type="ARBA" id="ARBA00006247"/>
    </source>
</evidence>
<dbReference type="EMBL" id="JACJVJ010000002">
    <property type="protein sequence ID" value="MBC2778795.1"/>
    <property type="molecule type" value="Genomic_DNA"/>
</dbReference>
<evidence type="ECO:0000313" key="9">
    <source>
        <dbReference type="Proteomes" id="UP000564378"/>
    </source>
</evidence>
<dbReference type="Proteomes" id="UP000564378">
    <property type="component" value="Unassembled WGS sequence"/>
</dbReference>
<dbReference type="Gene3D" id="3.30.70.360">
    <property type="match status" value="1"/>
</dbReference>
<dbReference type="AlphaFoldDB" id="A0A842I0Y5"/>
<dbReference type="PANTHER" id="PTHR45962">
    <property type="entry name" value="N-FATTY-ACYL-AMINO ACID SYNTHASE/HYDROLASE PM20D1"/>
    <property type="match status" value="1"/>
</dbReference>
<evidence type="ECO:0000256" key="4">
    <source>
        <dbReference type="ARBA" id="ARBA00022801"/>
    </source>
</evidence>
<dbReference type="Pfam" id="PF01546">
    <property type="entry name" value="Peptidase_M20"/>
    <property type="match status" value="1"/>
</dbReference>
<protein>
    <submittedName>
        <fullName evidence="8">M20/M25/M40 family metallo-hydrolase</fullName>
    </submittedName>
</protein>
<dbReference type="Gene3D" id="3.40.630.10">
    <property type="entry name" value="Zn peptidases"/>
    <property type="match status" value="1"/>
</dbReference>
<feature type="chain" id="PRO_5032645575" evidence="6">
    <location>
        <begin position="20"/>
        <end position="467"/>
    </location>
</feature>
<dbReference type="InterPro" id="IPR036264">
    <property type="entry name" value="Bact_exopeptidase_dim_dom"/>
</dbReference>
<feature type="signal peptide" evidence="6">
    <location>
        <begin position="1"/>
        <end position="19"/>
    </location>
</feature>
<keyword evidence="2" id="KW-0645">Protease</keyword>
<keyword evidence="4 8" id="KW-0378">Hydrolase</keyword>
<name>A0A842I0Y5_9SPHN</name>
<dbReference type="NCBIfam" id="NF006596">
    <property type="entry name" value="PRK09133.1"/>
    <property type="match status" value="1"/>
</dbReference>
<accession>A0A842I0Y5</accession>
<dbReference type="GO" id="GO:0046872">
    <property type="term" value="F:metal ion binding"/>
    <property type="evidence" value="ECO:0007669"/>
    <property type="project" value="UniProtKB-KW"/>
</dbReference>
<dbReference type="GO" id="GO:0006508">
    <property type="term" value="P:proteolysis"/>
    <property type="evidence" value="ECO:0007669"/>
    <property type="project" value="UniProtKB-KW"/>
</dbReference>
<dbReference type="SUPFAM" id="SSF55031">
    <property type="entry name" value="Bacterial exopeptidase dimerisation domain"/>
    <property type="match status" value="1"/>
</dbReference>
<dbReference type="PANTHER" id="PTHR45962:SF1">
    <property type="entry name" value="N-FATTY-ACYL-AMINO ACID SYNTHASE_HYDROLASE PM20D1"/>
    <property type="match status" value="1"/>
</dbReference>
<evidence type="ECO:0000259" key="7">
    <source>
        <dbReference type="Pfam" id="PF07687"/>
    </source>
</evidence>
<evidence type="ECO:0000313" key="8">
    <source>
        <dbReference type="EMBL" id="MBC2778795.1"/>
    </source>
</evidence>
<reference evidence="8 9" key="1">
    <citation type="submission" date="2020-08" db="EMBL/GenBank/DDBJ databases">
        <title>Draft genome sequence of Parasphingopyxis sp. GrpM-11.</title>
        <authorList>
            <person name="Oh J."/>
            <person name="Roh D.-H."/>
        </authorList>
    </citation>
    <scope>NUCLEOTIDE SEQUENCE [LARGE SCALE GENOMIC DNA]</scope>
    <source>
        <strain evidence="8 9">GrpM-11</strain>
    </source>
</reference>
<dbReference type="InterPro" id="IPR002933">
    <property type="entry name" value="Peptidase_M20"/>
</dbReference>
<evidence type="ECO:0000256" key="2">
    <source>
        <dbReference type="ARBA" id="ARBA00022670"/>
    </source>
</evidence>
<keyword evidence="3" id="KW-0479">Metal-binding</keyword>
<keyword evidence="6" id="KW-0732">Signal</keyword>
<dbReference type="Pfam" id="PF07687">
    <property type="entry name" value="M20_dimer"/>
    <property type="match status" value="1"/>
</dbReference>
<gene>
    <name evidence="8" type="ORF">H6P80_14315</name>
</gene>
<evidence type="ECO:0000256" key="6">
    <source>
        <dbReference type="SAM" id="SignalP"/>
    </source>
</evidence>
<sequence>MRPVLLSLAALLVTAPAVSETPDDPWHARGREIYETTIEIPTVAGRDQVDELVAYLSGQFEAAGIADISVHPHSAERSGDTETMVVRWPAANPSGEGAIVLLAHLDVVEAHPEDWSRDPFTLIEEDGYFYGRGTADDKQGVVAVTTALLRLRAEGFEPTRDIIVLFTGDEETTQIGAERGAGEWIDVSQVDYALNADAGGGAYLADGSLLGFGIQTAEKIYQTFTLTATNPGGHSSRPRPDNAIYDIAHTLERIETYRFEPMLNDTTRAYFTARIDSAEPELAEAIRRWLADESDGEAADIIEADPTETGMTRTRCVATRLEGGHADNALPQMARATVNCRMFPGTDPADTIAILRELAAPSNVTVEPVAEARPTDASPLREDVIAAYTEAVHARHPGARIVPDMSTGATDGLFFRAAGVPTYGVNGAWAVMPEDARAHGRDERLPVQSLYDNIDHWTQMIRTLAGE</sequence>
<dbReference type="Gene3D" id="1.10.150.900">
    <property type="match status" value="1"/>
</dbReference>
<keyword evidence="5" id="KW-0862">Zinc</keyword>
<organism evidence="8 9">
    <name type="scientific">Parasphingopyxis marina</name>
    <dbReference type="NCBI Taxonomy" id="2761622"/>
    <lineage>
        <taxon>Bacteria</taxon>
        <taxon>Pseudomonadati</taxon>
        <taxon>Pseudomonadota</taxon>
        <taxon>Alphaproteobacteria</taxon>
        <taxon>Sphingomonadales</taxon>
        <taxon>Sphingomonadaceae</taxon>
        <taxon>Parasphingopyxis</taxon>
    </lineage>
</organism>
<comment type="similarity">
    <text evidence="1">Belongs to the peptidase M20A family.</text>
</comment>
<keyword evidence="9" id="KW-1185">Reference proteome</keyword>
<evidence type="ECO:0000256" key="5">
    <source>
        <dbReference type="ARBA" id="ARBA00022833"/>
    </source>
</evidence>
<dbReference type="InterPro" id="IPR047177">
    <property type="entry name" value="Pept_M20A"/>
</dbReference>
<dbReference type="RefSeq" id="WP_185802021.1">
    <property type="nucleotide sequence ID" value="NZ_JACJVJ010000002.1"/>
</dbReference>